<protein>
    <recommendedName>
        <fullName evidence="1">DNA-directed RNA polymerase</fullName>
        <ecNumber evidence="1">2.7.7.6</ecNumber>
    </recommendedName>
</protein>
<dbReference type="GO" id="GO:0006351">
    <property type="term" value="P:DNA-templated transcription"/>
    <property type="evidence" value="ECO:0007669"/>
    <property type="project" value="InterPro"/>
</dbReference>
<feature type="non-terminal residue" evidence="7">
    <location>
        <position position="1"/>
    </location>
</feature>
<keyword evidence="5" id="KW-0804">Transcription</keyword>
<dbReference type="InterPro" id="IPR045867">
    <property type="entry name" value="DNA-dir_RpoC_beta_prime"/>
</dbReference>
<gene>
    <name evidence="7" type="ORF">PGLA1383_LOCUS23469</name>
</gene>
<dbReference type="GO" id="GO:0003677">
    <property type="term" value="F:DNA binding"/>
    <property type="evidence" value="ECO:0007669"/>
    <property type="project" value="InterPro"/>
</dbReference>
<accession>A0A813EZF6</accession>
<evidence type="ECO:0000256" key="3">
    <source>
        <dbReference type="ARBA" id="ARBA00022679"/>
    </source>
</evidence>
<evidence type="ECO:0000313" key="7">
    <source>
        <dbReference type="EMBL" id="CAE8605352.1"/>
    </source>
</evidence>
<proteinExistence type="predicted"/>
<dbReference type="EC" id="2.7.7.6" evidence="1"/>
<dbReference type="AlphaFoldDB" id="A0A813EZF6"/>
<evidence type="ECO:0000256" key="4">
    <source>
        <dbReference type="ARBA" id="ARBA00022695"/>
    </source>
</evidence>
<keyword evidence="8" id="KW-1185">Reference proteome</keyword>
<feature type="domain" description="RNA polymerase Rpb1" evidence="6">
    <location>
        <begin position="1"/>
        <end position="190"/>
    </location>
</feature>
<name>A0A813EZF6_POLGL</name>
<comment type="caution">
    <text evidence="7">The sequence shown here is derived from an EMBL/GenBank/DDBJ whole genome shotgun (WGS) entry which is preliminary data.</text>
</comment>
<dbReference type="SUPFAM" id="SSF64484">
    <property type="entry name" value="beta and beta-prime subunits of DNA dependent RNA-polymerase"/>
    <property type="match status" value="1"/>
</dbReference>
<dbReference type="EMBL" id="CAJNNV010017730">
    <property type="protein sequence ID" value="CAE8605352.1"/>
    <property type="molecule type" value="Genomic_DNA"/>
</dbReference>
<evidence type="ECO:0000256" key="5">
    <source>
        <dbReference type="ARBA" id="ARBA00023163"/>
    </source>
</evidence>
<reference evidence="7" key="1">
    <citation type="submission" date="2021-02" db="EMBL/GenBank/DDBJ databases">
        <authorList>
            <person name="Dougan E. K."/>
            <person name="Rhodes N."/>
            <person name="Thang M."/>
            <person name="Chan C."/>
        </authorList>
    </citation>
    <scope>NUCLEOTIDE SEQUENCE</scope>
</reference>
<dbReference type="OMA" id="QRIDIMT"/>
<keyword evidence="2" id="KW-0240">DNA-directed RNA polymerase</keyword>
<dbReference type="GO" id="GO:0003899">
    <property type="term" value="F:DNA-directed RNA polymerase activity"/>
    <property type="evidence" value="ECO:0007669"/>
    <property type="project" value="UniProtKB-EC"/>
</dbReference>
<organism evidence="7 8">
    <name type="scientific">Polarella glacialis</name>
    <name type="common">Dinoflagellate</name>
    <dbReference type="NCBI Taxonomy" id="89957"/>
    <lineage>
        <taxon>Eukaryota</taxon>
        <taxon>Sar</taxon>
        <taxon>Alveolata</taxon>
        <taxon>Dinophyceae</taxon>
        <taxon>Suessiales</taxon>
        <taxon>Suessiaceae</taxon>
        <taxon>Polarella</taxon>
    </lineage>
</organism>
<dbReference type="PANTHER" id="PTHR19376:SF37">
    <property type="entry name" value="DNA-DIRECTED RNA POLYMERASE II SUBUNIT RPB1"/>
    <property type="match status" value="1"/>
</dbReference>
<dbReference type="Proteomes" id="UP000654075">
    <property type="component" value="Unassembled WGS sequence"/>
</dbReference>
<evidence type="ECO:0000256" key="2">
    <source>
        <dbReference type="ARBA" id="ARBA00022478"/>
    </source>
</evidence>
<dbReference type="OrthoDB" id="270392at2759"/>
<evidence type="ECO:0000256" key="1">
    <source>
        <dbReference type="ARBA" id="ARBA00012418"/>
    </source>
</evidence>
<sequence>MDGLLIEDQRIDIMTYDNKSFVAGFKHNYHEDDYGVGWLPASVMGIIKESADDQALLDAEYTKLKDMKDVICREVYTDGDASQHLPINVTRLVDRAKQRSKDEDRANLGEQYTPMEVIMRVDAMMKQLEVTRAIADGDTIGREVEDNAKVVLNAHLRCALASKRILEKEHLTKQSFDWLLGEIKQRFMKSLVFPGEVIGTLAAQSVGEPATQMTLNTFHFAGVGAKNVTLGVPRLK</sequence>
<dbReference type="GO" id="GO:0005665">
    <property type="term" value="C:RNA polymerase II, core complex"/>
    <property type="evidence" value="ECO:0007669"/>
    <property type="project" value="TreeGrafter"/>
</dbReference>
<dbReference type="PANTHER" id="PTHR19376">
    <property type="entry name" value="DNA-DIRECTED RNA POLYMERASE"/>
    <property type="match status" value="1"/>
</dbReference>
<dbReference type="Pfam" id="PF04992">
    <property type="entry name" value="RNA_pol_Rpb1_6"/>
    <property type="match status" value="1"/>
</dbReference>
<keyword evidence="3" id="KW-0808">Transferase</keyword>
<dbReference type="InterPro" id="IPR007075">
    <property type="entry name" value="RNA_pol_Rpb1_6"/>
</dbReference>
<evidence type="ECO:0000259" key="6">
    <source>
        <dbReference type="Pfam" id="PF04992"/>
    </source>
</evidence>
<evidence type="ECO:0000313" key="8">
    <source>
        <dbReference type="Proteomes" id="UP000654075"/>
    </source>
</evidence>
<keyword evidence="4" id="KW-0548">Nucleotidyltransferase</keyword>